<keyword evidence="2" id="KW-0238">DNA-binding</keyword>
<evidence type="ECO:0000313" key="6">
    <source>
        <dbReference type="Proteomes" id="UP000263900"/>
    </source>
</evidence>
<dbReference type="OrthoDB" id="9815017at2"/>
<dbReference type="SUPFAM" id="SSF46785">
    <property type="entry name" value="Winged helix' DNA-binding domain"/>
    <property type="match status" value="1"/>
</dbReference>
<dbReference type="PROSITE" id="PS50949">
    <property type="entry name" value="HTH_GNTR"/>
    <property type="match status" value="1"/>
</dbReference>
<dbReference type="RefSeq" id="WP_119049824.1">
    <property type="nucleotide sequence ID" value="NZ_CP032157.1"/>
</dbReference>
<dbReference type="InterPro" id="IPR050679">
    <property type="entry name" value="Bact_HTH_transcr_reg"/>
</dbReference>
<evidence type="ECO:0000256" key="2">
    <source>
        <dbReference type="ARBA" id="ARBA00023125"/>
    </source>
</evidence>
<dbReference type="SMART" id="SM00866">
    <property type="entry name" value="UTRA"/>
    <property type="match status" value="1"/>
</dbReference>
<accession>A0A3B7MJX4</accession>
<dbReference type="EMBL" id="CP032157">
    <property type="protein sequence ID" value="AXY73937.1"/>
    <property type="molecule type" value="Genomic_DNA"/>
</dbReference>
<dbReference type="Gene3D" id="1.10.10.10">
    <property type="entry name" value="Winged helix-like DNA-binding domain superfamily/Winged helix DNA-binding domain"/>
    <property type="match status" value="1"/>
</dbReference>
<dbReference type="InterPro" id="IPR036388">
    <property type="entry name" value="WH-like_DNA-bd_sf"/>
</dbReference>
<reference evidence="5 6" key="1">
    <citation type="submission" date="2018-09" db="EMBL/GenBank/DDBJ databases">
        <title>Genome sequencing of strain 6GH32-13.</title>
        <authorList>
            <person name="Weon H.-Y."/>
            <person name="Heo J."/>
            <person name="Kwon S.-W."/>
        </authorList>
    </citation>
    <scope>NUCLEOTIDE SEQUENCE [LARGE SCALE GENOMIC DNA]</scope>
    <source>
        <strain evidence="5 6">5GH32-13</strain>
    </source>
</reference>
<sequence length="244" mass="27823">MDFLEIDHQSALPLHAQVEDLLRKLIEKPEYQNGKLLPNEINIAKKLGISRSTVRQATNKLVYEQLLIRKKGVGTSVARNNISTKLDKWASFTHEMDEKGVVFKNYSIKVSNVVPDKEIQQLFKINPGTKVLKMERVKGLASEPIVYFVSYFHPRTGLTTDDDFSKPLYETLEKEHHIVVSVSKEGISAILADKQLSKLLSVETGAPILFRKRVVCDAGDRPIEYNLGYYRADRFTYTIDIARK</sequence>
<dbReference type="PRINTS" id="PR00035">
    <property type="entry name" value="HTHGNTR"/>
</dbReference>
<dbReference type="InterPro" id="IPR011663">
    <property type="entry name" value="UTRA"/>
</dbReference>
<keyword evidence="6" id="KW-1185">Reference proteome</keyword>
<evidence type="ECO:0000256" key="1">
    <source>
        <dbReference type="ARBA" id="ARBA00023015"/>
    </source>
</evidence>
<dbReference type="PANTHER" id="PTHR44846">
    <property type="entry name" value="MANNOSYL-D-GLYCERATE TRANSPORT/METABOLISM SYSTEM REPRESSOR MNGR-RELATED"/>
    <property type="match status" value="1"/>
</dbReference>
<dbReference type="InterPro" id="IPR036390">
    <property type="entry name" value="WH_DNA-bd_sf"/>
</dbReference>
<evidence type="ECO:0000259" key="4">
    <source>
        <dbReference type="PROSITE" id="PS50949"/>
    </source>
</evidence>
<keyword evidence="3" id="KW-0804">Transcription</keyword>
<dbReference type="Proteomes" id="UP000263900">
    <property type="component" value="Chromosome"/>
</dbReference>
<dbReference type="GO" id="GO:0003677">
    <property type="term" value="F:DNA binding"/>
    <property type="evidence" value="ECO:0007669"/>
    <property type="project" value="UniProtKB-KW"/>
</dbReference>
<dbReference type="Pfam" id="PF07702">
    <property type="entry name" value="UTRA"/>
    <property type="match status" value="1"/>
</dbReference>
<dbReference type="KEGG" id="pseg:D3H65_08055"/>
<organism evidence="5 6">
    <name type="scientific">Paraflavitalea soli</name>
    <dbReference type="NCBI Taxonomy" id="2315862"/>
    <lineage>
        <taxon>Bacteria</taxon>
        <taxon>Pseudomonadati</taxon>
        <taxon>Bacteroidota</taxon>
        <taxon>Chitinophagia</taxon>
        <taxon>Chitinophagales</taxon>
        <taxon>Chitinophagaceae</taxon>
        <taxon>Paraflavitalea</taxon>
    </lineage>
</organism>
<protein>
    <submittedName>
        <fullName evidence="5">GntR family transcriptional regulator</fullName>
    </submittedName>
</protein>
<evidence type="ECO:0000256" key="3">
    <source>
        <dbReference type="ARBA" id="ARBA00023163"/>
    </source>
</evidence>
<dbReference type="AlphaFoldDB" id="A0A3B7MJX4"/>
<dbReference type="GO" id="GO:0003700">
    <property type="term" value="F:DNA-binding transcription factor activity"/>
    <property type="evidence" value="ECO:0007669"/>
    <property type="project" value="InterPro"/>
</dbReference>
<dbReference type="CDD" id="cd07377">
    <property type="entry name" value="WHTH_GntR"/>
    <property type="match status" value="1"/>
</dbReference>
<dbReference type="Pfam" id="PF00392">
    <property type="entry name" value="GntR"/>
    <property type="match status" value="1"/>
</dbReference>
<evidence type="ECO:0000313" key="5">
    <source>
        <dbReference type="EMBL" id="AXY73937.1"/>
    </source>
</evidence>
<dbReference type="SUPFAM" id="SSF64288">
    <property type="entry name" value="Chorismate lyase-like"/>
    <property type="match status" value="1"/>
</dbReference>
<gene>
    <name evidence="5" type="ORF">D3H65_08055</name>
</gene>
<dbReference type="PANTHER" id="PTHR44846:SF1">
    <property type="entry name" value="MANNOSYL-D-GLYCERATE TRANSPORT_METABOLISM SYSTEM REPRESSOR MNGR-RELATED"/>
    <property type="match status" value="1"/>
</dbReference>
<feature type="domain" description="HTH gntR-type" evidence="4">
    <location>
        <begin position="12"/>
        <end position="80"/>
    </location>
</feature>
<dbReference type="InterPro" id="IPR028978">
    <property type="entry name" value="Chorismate_lyase_/UTRA_dom_sf"/>
</dbReference>
<keyword evidence="1" id="KW-0805">Transcription regulation</keyword>
<dbReference type="Gene3D" id="3.40.1410.10">
    <property type="entry name" value="Chorismate lyase-like"/>
    <property type="match status" value="1"/>
</dbReference>
<dbReference type="InterPro" id="IPR000524">
    <property type="entry name" value="Tscrpt_reg_HTH_GntR"/>
</dbReference>
<name>A0A3B7MJX4_9BACT</name>
<dbReference type="SMART" id="SM00345">
    <property type="entry name" value="HTH_GNTR"/>
    <property type="match status" value="1"/>
</dbReference>
<dbReference type="GO" id="GO:0045892">
    <property type="term" value="P:negative regulation of DNA-templated transcription"/>
    <property type="evidence" value="ECO:0007669"/>
    <property type="project" value="TreeGrafter"/>
</dbReference>
<proteinExistence type="predicted"/>